<organism evidence="1 2">
    <name type="scientific">Prevotella bivia DNF00320</name>
    <dbReference type="NCBI Taxonomy" id="1401068"/>
    <lineage>
        <taxon>Bacteria</taxon>
        <taxon>Pseudomonadati</taxon>
        <taxon>Bacteroidota</taxon>
        <taxon>Bacteroidia</taxon>
        <taxon>Bacteroidales</taxon>
        <taxon>Prevotellaceae</taxon>
        <taxon>Prevotella</taxon>
    </lineage>
</organism>
<dbReference type="RefSeq" id="WP_036866900.1">
    <property type="nucleotide sequence ID" value="NZ_JRNQ01000028.1"/>
</dbReference>
<dbReference type="AlphaFoldDB" id="A0A096ACJ3"/>
<proteinExistence type="predicted"/>
<protein>
    <submittedName>
        <fullName evidence="1">Uncharacterized protein</fullName>
    </submittedName>
</protein>
<dbReference type="EMBL" id="JRNQ01000028">
    <property type="protein sequence ID" value="KGF44793.1"/>
    <property type="molecule type" value="Genomic_DNA"/>
</dbReference>
<comment type="caution">
    <text evidence="1">The sequence shown here is derived from an EMBL/GenBank/DDBJ whole genome shotgun (WGS) entry which is preliminary data.</text>
</comment>
<reference evidence="1 2" key="1">
    <citation type="submission" date="2014-07" db="EMBL/GenBank/DDBJ databases">
        <authorList>
            <person name="McCorrison J."/>
            <person name="Sanka R."/>
            <person name="Torralba M."/>
            <person name="Gillis M."/>
            <person name="Haft D.H."/>
            <person name="Methe B."/>
            <person name="Sutton G."/>
            <person name="Nelson K.E."/>
        </authorList>
    </citation>
    <scope>NUCLEOTIDE SEQUENCE [LARGE SCALE GENOMIC DNA]</scope>
    <source>
        <strain evidence="1 2">DNF00320</strain>
    </source>
</reference>
<dbReference type="Proteomes" id="UP000029525">
    <property type="component" value="Unassembled WGS sequence"/>
</dbReference>
<name>A0A096ACJ3_9BACT</name>
<evidence type="ECO:0000313" key="2">
    <source>
        <dbReference type="Proteomes" id="UP000029525"/>
    </source>
</evidence>
<gene>
    <name evidence="1" type="ORF">HMPREF0647_05540</name>
</gene>
<sequence>MNKKKWFYSMAWLTLALPSFGQKKNDNQPQIHSTLRGKYEYQTEDKKGRFEVRFARVSISDRVLPKVDWRVR</sequence>
<evidence type="ECO:0000313" key="1">
    <source>
        <dbReference type="EMBL" id="KGF44793.1"/>
    </source>
</evidence>
<accession>A0A096ACJ3</accession>